<evidence type="ECO:0000256" key="17">
    <source>
        <dbReference type="ARBA" id="ARBA00044717"/>
    </source>
</evidence>
<comment type="cofactor">
    <cofactor evidence="1">
        <name>Mg(2+)</name>
        <dbReference type="ChEBI" id="CHEBI:18420"/>
    </cofactor>
</comment>
<dbReference type="CDD" id="cd06855">
    <property type="entry name" value="GT_GPT_euk"/>
    <property type="match status" value="1"/>
</dbReference>
<feature type="transmembrane region" description="Helical" evidence="19">
    <location>
        <begin position="117"/>
        <end position="134"/>
    </location>
</feature>
<reference evidence="20 21" key="1">
    <citation type="submission" date="2016-08" db="EMBL/GenBank/DDBJ databases">
        <title>Genomes of anaerobic fungi encode conserved fungal cellulosomes for biomass hydrolysis.</title>
        <authorList>
            <consortium name="DOE Joint Genome Institute"/>
            <person name="Haitjema C.H."/>
            <person name="Gilmore S.P."/>
            <person name="Henske J.K."/>
            <person name="Solomon K.V."/>
            <person name="De Groot R."/>
            <person name="Kuo A."/>
            <person name="Mondo S.J."/>
            <person name="Salamov A.A."/>
            <person name="Labutti K."/>
            <person name="Zhao Z."/>
            <person name="Chiniquy J."/>
            <person name="Barry K."/>
            <person name="Brewer H.M."/>
            <person name="Purvine S.O."/>
            <person name="Wright A.T."/>
            <person name="Boxma B."/>
            <person name="Van Alen T."/>
            <person name="Hackstein J.H."/>
            <person name="Baker S.E."/>
            <person name="Grigoriev I.V."/>
            <person name="O'Malley M.A."/>
        </authorList>
    </citation>
    <scope>NUCLEOTIDE SEQUENCE [LARGE SCALE GENOMIC DNA]</scope>
    <source>
        <strain evidence="21">finn</strain>
    </source>
</reference>
<feature type="transmembrane region" description="Helical" evidence="19">
    <location>
        <begin position="146"/>
        <end position="169"/>
    </location>
</feature>
<name>A0A1Y1VCW4_9FUNG</name>
<feature type="transmembrane region" description="Helical" evidence="19">
    <location>
        <begin position="271"/>
        <end position="292"/>
    </location>
</feature>
<protein>
    <recommendedName>
        <fullName evidence="6">UDP-N-acetylglucosamine--dolichyl-phosphate N-acetylglucosaminephosphotransferase</fullName>
        <ecNumber evidence="5">2.7.8.15</ecNumber>
    </recommendedName>
    <alternativeName>
        <fullName evidence="15">GlcNAc-1-P transferase</fullName>
    </alternativeName>
    <alternativeName>
        <fullName evidence="16">N-acetylglucosamine-1-phosphate transferase</fullName>
    </alternativeName>
</protein>
<keyword evidence="14 19" id="KW-0472">Membrane</keyword>
<comment type="pathway">
    <text evidence="3">Protein modification; protein glycosylation.</text>
</comment>
<dbReference type="EMBL" id="MCFH01000016">
    <property type="protein sequence ID" value="ORX52124.1"/>
    <property type="molecule type" value="Genomic_DNA"/>
</dbReference>
<feature type="transmembrane region" description="Helical" evidence="19">
    <location>
        <begin position="215"/>
        <end position="234"/>
    </location>
</feature>
<dbReference type="Proteomes" id="UP000193719">
    <property type="component" value="Unassembled WGS sequence"/>
</dbReference>
<evidence type="ECO:0000256" key="18">
    <source>
        <dbReference type="ARBA" id="ARBA00045078"/>
    </source>
</evidence>
<feature type="transmembrane region" description="Helical" evidence="19">
    <location>
        <begin position="71"/>
        <end position="97"/>
    </location>
</feature>
<dbReference type="PANTHER" id="PTHR10571">
    <property type="entry name" value="UDP-N-ACETYLGLUCOSAMINE--DOLICHYL-PHOSPHATE N-ACETYLGLUCOSAMINEPHOSPHOTRANSFERASE"/>
    <property type="match status" value="1"/>
</dbReference>
<dbReference type="InterPro" id="IPR000715">
    <property type="entry name" value="Glycosyl_transferase_4"/>
</dbReference>
<comment type="similarity">
    <text evidence="4">Belongs to the glycosyltransferase 4 family.</text>
</comment>
<keyword evidence="8" id="KW-0808">Transferase</keyword>
<evidence type="ECO:0000256" key="3">
    <source>
        <dbReference type="ARBA" id="ARBA00004922"/>
    </source>
</evidence>
<dbReference type="Pfam" id="PF00953">
    <property type="entry name" value="Glycos_transf_4"/>
    <property type="match status" value="1"/>
</dbReference>
<keyword evidence="21" id="KW-1185">Reference proteome</keyword>
<dbReference type="GO" id="GO:0016757">
    <property type="term" value="F:glycosyltransferase activity"/>
    <property type="evidence" value="ECO:0007669"/>
    <property type="project" value="UniProtKB-KW"/>
</dbReference>
<dbReference type="InterPro" id="IPR033895">
    <property type="entry name" value="GPT"/>
</dbReference>
<keyword evidence="9 19" id="KW-0812">Transmembrane</keyword>
<dbReference type="PANTHER" id="PTHR10571:SF0">
    <property type="entry name" value="UDP-N-ACETYLGLUCOSAMINE--DOLICHYL-PHOSPHATE N-ACETYLGLUCOSAMINEPHOSPHOTRANSFERASE"/>
    <property type="match status" value="1"/>
</dbReference>
<organism evidence="20 21">
    <name type="scientific">Piromyces finnis</name>
    <dbReference type="NCBI Taxonomy" id="1754191"/>
    <lineage>
        <taxon>Eukaryota</taxon>
        <taxon>Fungi</taxon>
        <taxon>Fungi incertae sedis</taxon>
        <taxon>Chytridiomycota</taxon>
        <taxon>Chytridiomycota incertae sedis</taxon>
        <taxon>Neocallimastigomycetes</taxon>
        <taxon>Neocallimastigales</taxon>
        <taxon>Neocallimastigaceae</taxon>
        <taxon>Piromyces</taxon>
    </lineage>
</organism>
<dbReference type="STRING" id="1754191.A0A1Y1VCW4"/>
<evidence type="ECO:0000256" key="8">
    <source>
        <dbReference type="ARBA" id="ARBA00022679"/>
    </source>
</evidence>
<dbReference type="GO" id="GO:0043541">
    <property type="term" value="C:UDP-N-acetylglucosamine transferase complex"/>
    <property type="evidence" value="ECO:0007669"/>
    <property type="project" value="EnsemblFungi"/>
</dbReference>
<evidence type="ECO:0000256" key="16">
    <source>
        <dbReference type="ARBA" id="ARBA00033238"/>
    </source>
</evidence>
<keyword evidence="13 19" id="KW-1133">Transmembrane helix</keyword>
<dbReference type="GO" id="GO:0046872">
    <property type="term" value="F:metal ion binding"/>
    <property type="evidence" value="ECO:0007669"/>
    <property type="project" value="UniProtKB-KW"/>
</dbReference>
<proteinExistence type="inferred from homology"/>
<evidence type="ECO:0000256" key="9">
    <source>
        <dbReference type="ARBA" id="ARBA00022692"/>
    </source>
</evidence>
<evidence type="ECO:0000256" key="13">
    <source>
        <dbReference type="ARBA" id="ARBA00022989"/>
    </source>
</evidence>
<evidence type="ECO:0000256" key="19">
    <source>
        <dbReference type="SAM" id="Phobius"/>
    </source>
</evidence>
<dbReference type="EC" id="2.7.8.15" evidence="5"/>
<evidence type="ECO:0000256" key="7">
    <source>
        <dbReference type="ARBA" id="ARBA00022676"/>
    </source>
</evidence>
<evidence type="ECO:0000256" key="15">
    <source>
        <dbReference type="ARBA" id="ARBA00029567"/>
    </source>
</evidence>
<dbReference type="UniPathway" id="UPA00378"/>
<comment type="catalytic activity">
    <reaction evidence="18">
        <text>a di-trans,poly-cis-dolichyl phosphate + UDP-N-acetyl-alpha-D-glucosamine = an N-acetyl-alpha-D-glucosaminyl-diphospho-di-trans,poly-cis-dolichol + UMP</text>
        <dbReference type="Rhea" id="RHEA:13289"/>
        <dbReference type="Rhea" id="RHEA-COMP:19498"/>
        <dbReference type="Rhea" id="RHEA-COMP:19507"/>
        <dbReference type="ChEBI" id="CHEBI:57683"/>
        <dbReference type="ChEBI" id="CHEBI:57705"/>
        <dbReference type="ChEBI" id="CHEBI:57865"/>
        <dbReference type="ChEBI" id="CHEBI:58427"/>
        <dbReference type="EC" id="2.7.8.15"/>
    </reaction>
    <physiologicalReaction direction="left-to-right" evidence="18">
        <dbReference type="Rhea" id="RHEA:13290"/>
    </physiologicalReaction>
</comment>
<gene>
    <name evidence="20" type="ORF">BCR36DRAFT_396927</name>
</gene>
<keyword evidence="10" id="KW-0479">Metal-binding</keyword>
<feature type="transmembrane region" description="Helical" evidence="19">
    <location>
        <begin position="6"/>
        <end position="37"/>
    </location>
</feature>
<comment type="caution">
    <text evidence="20">The sequence shown here is derived from an EMBL/GenBank/DDBJ whole genome shotgun (WGS) entry which is preliminary data.</text>
</comment>
<feature type="transmembrane region" description="Helical" evidence="19">
    <location>
        <begin position="189"/>
        <end position="208"/>
    </location>
</feature>
<keyword evidence="11" id="KW-0256">Endoplasmic reticulum</keyword>
<evidence type="ECO:0000313" key="20">
    <source>
        <dbReference type="EMBL" id="ORX52124.1"/>
    </source>
</evidence>
<evidence type="ECO:0000313" key="21">
    <source>
        <dbReference type="Proteomes" id="UP000193719"/>
    </source>
</evidence>
<dbReference type="AlphaFoldDB" id="A0A1Y1VCW4"/>
<evidence type="ECO:0000256" key="12">
    <source>
        <dbReference type="ARBA" id="ARBA00022842"/>
    </source>
</evidence>
<evidence type="ECO:0000256" key="6">
    <source>
        <dbReference type="ARBA" id="ARBA00017659"/>
    </source>
</evidence>
<reference evidence="20 21" key="2">
    <citation type="submission" date="2016-08" db="EMBL/GenBank/DDBJ databases">
        <title>Pervasive Adenine N6-methylation of Active Genes in Fungi.</title>
        <authorList>
            <consortium name="DOE Joint Genome Institute"/>
            <person name="Mondo S.J."/>
            <person name="Dannebaum R.O."/>
            <person name="Kuo R.C."/>
            <person name="Labutti K."/>
            <person name="Haridas S."/>
            <person name="Kuo A."/>
            <person name="Salamov A."/>
            <person name="Ahrendt S.R."/>
            <person name="Lipzen A."/>
            <person name="Sullivan W."/>
            <person name="Andreopoulos W.B."/>
            <person name="Clum A."/>
            <person name="Lindquist E."/>
            <person name="Daum C."/>
            <person name="Ramamoorthy G.K."/>
            <person name="Gryganskyi A."/>
            <person name="Culley D."/>
            <person name="Magnuson J.K."/>
            <person name="James T.Y."/>
            <person name="O'Malley M.A."/>
            <person name="Stajich J.E."/>
            <person name="Spatafora J.W."/>
            <person name="Visel A."/>
            <person name="Grigoriev I.V."/>
        </authorList>
    </citation>
    <scope>NUCLEOTIDE SEQUENCE [LARGE SCALE GENOMIC DNA]</scope>
    <source>
        <strain evidence="21">finn</strain>
    </source>
</reference>
<dbReference type="GO" id="GO:0006488">
    <property type="term" value="P:dolichol-linked oligosaccharide biosynthetic process"/>
    <property type="evidence" value="ECO:0007669"/>
    <property type="project" value="EnsemblFungi"/>
</dbReference>
<evidence type="ECO:0000256" key="14">
    <source>
        <dbReference type="ARBA" id="ARBA00023136"/>
    </source>
</evidence>
<evidence type="ECO:0000256" key="5">
    <source>
        <dbReference type="ARBA" id="ARBA00013225"/>
    </source>
</evidence>
<evidence type="ECO:0000256" key="4">
    <source>
        <dbReference type="ARBA" id="ARBA00009317"/>
    </source>
</evidence>
<keyword evidence="12" id="KW-0460">Magnesium</keyword>
<sequence length="429" mass="48796">MVVPTWIYLIVLFGLSILTILREPIYICILAAILAGLATHKLIPSFKPQLIKARLCGTDMHKKDKRLLPEAVGVVSGMSYIVCLCLLIPFPFVKWFLNEKNGSQLNQEEFPHHKFEEFIAGILSIVSMLFLGIIDDVLNLRWRQKLLFPTIATLPLLMVYIVSYGVTTIVVPIPLRPIFGRIIELGPLYYIYMGMVAVFCTNAINIHAGINGLEVGQSIVIALSIIINDFHFLLTGAQPAVEAHTFSLFFLIPFVAVSIPLLWYNWYPSEVFVGDSFCYFAGMTFAVVGILGHFSKTLLLFFIPQIFNFLYSCPQIFKLVECPRHRLPGYDEKNNKLYASRADLTLPGAVSKYGKIILKIFEFLRLVDIEYDEKTKEMKSVNNFTLLNLFLIKFGPRSEKNLAYMMILVQILSSALAFFIRYKLVDLVY</sequence>
<dbReference type="GO" id="GO:0003975">
    <property type="term" value="F:UDP-N-acetylglucosamine-dolichyl-phosphate N-acetylglucosaminephosphotransferase activity"/>
    <property type="evidence" value="ECO:0007669"/>
    <property type="project" value="UniProtKB-EC"/>
</dbReference>
<evidence type="ECO:0000256" key="1">
    <source>
        <dbReference type="ARBA" id="ARBA00001946"/>
    </source>
</evidence>
<comment type="subcellular location">
    <subcellularLocation>
        <location evidence="2">Endoplasmic reticulum membrane</location>
        <topology evidence="2">Multi-pass membrane protein</topology>
    </subcellularLocation>
</comment>
<feature type="transmembrane region" description="Helical" evidence="19">
    <location>
        <begin position="402"/>
        <end position="422"/>
    </location>
</feature>
<feature type="transmembrane region" description="Helical" evidence="19">
    <location>
        <begin position="246"/>
        <end position="264"/>
    </location>
</feature>
<dbReference type="OrthoDB" id="10262326at2759"/>
<accession>A0A1Y1VCW4</accession>
<evidence type="ECO:0000256" key="2">
    <source>
        <dbReference type="ARBA" id="ARBA00004477"/>
    </source>
</evidence>
<keyword evidence="7" id="KW-0328">Glycosyltransferase</keyword>
<comment type="function">
    <text evidence="17">UDP-N-acetylglucosamine--dolichyl-phosphate N-acetylglucosaminephosphotransferase that operates in the biosynthetic pathway of dolichol-linked oligosaccharides, the glycan precursors employed in protein asparagine (N)-glycosylation. The assembly of dolichol-linked oligosaccharides begins on the cytosolic side of the endoplasmic reticulum membrane and finishes in its lumen. The sequential addition of sugars to dolichol pyrophosphate produces dolichol-linked oligosaccharides containing fourteen sugars, including two GlcNAcs, nine mannoses and three glucoses. Once assembled, the oligosaccharide is transferred from the lipid to nascent proteins by oligosaccharyltransferases. Catalyzes the initial step of dolichol-linked oligosaccharide biosynthesis, transfering GlcNAc-1-P from cytosolic UDP-GlcNAc onto the carrier lipid dolichyl phosphate (P-dolichol), yielding GlcNAc-P-P-dolichol embedded in the cytoplasmic leaflet of the endoplasmic reticulum membrane.</text>
</comment>
<dbReference type="GO" id="GO:0009060">
    <property type="term" value="P:aerobic respiration"/>
    <property type="evidence" value="ECO:0007669"/>
    <property type="project" value="EnsemblFungi"/>
</dbReference>
<evidence type="ECO:0000256" key="11">
    <source>
        <dbReference type="ARBA" id="ARBA00022824"/>
    </source>
</evidence>
<evidence type="ECO:0000256" key="10">
    <source>
        <dbReference type="ARBA" id="ARBA00022723"/>
    </source>
</evidence>